<keyword evidence="6 8" id="KW-1133">Transmembrane helix</keyword>
<comment type="caution">
    <text evidence="9">The sequence shown here is derived from an EMBL/GenBank/DDBJ whole genome shotgun (WGS) entry which is preliminary data.</text>
</comment>
<accession>A0A2J8BBB0</accession>
<name>A0A134CCY1_9FIRM</name>
<reference evidence="10 12" key="3">
    <citation type="submission" date="2017-05" db="EMBL/GenBank/DDBJ databases">
        <authorList>
            <person name="Song R."/>
            <person name="Chenine A.L."/>
            <person name="Ruprecht R.M."/>
        </authorList>
    </citation>
    <scope>NUCLEOTIDE SEQUENCE [LARGE SCALE GENOMIC DNA]</scope>
    <source>
        <strain evidence="10 12">KA00229</strain>
    </source>
</reference>
<sequence>MSALDVFLSVLPILWLLIGLTVLKMAAWKACGIAAIISFIISVGPFSKAPVIMLSGALEGVALAVWPILLVITAAIFTYNLVVHTKAMETIKTMLTSVSPDKRILALLLAWGFGAFMEGMAGFGTAVAIPAAMMVALGFDPLKSILACLVANSVPTTFGSIGIPTTTLASLTGLDPIELGSFISTQLFILNVLSPFLVVAIVCGGVKALKGVFLPTLIAGLALAVPELIITMAVGPELAVMISSIIVMGAIIICAKIFKTDAPEYRCDADVRPVSGSEGVTAAMPFILIFILLILTSKLVPAINGPLSAIKTTVPIYLGEHAKPYTFVWIVTPGIMIFISAFLGGAYQKAKLGEMLSVLGTTFANLKFTYVTIIAVVVTAKLMTYSGMTATLASALVGATGTAYPAFAPFVGAIGGFITGSGTNSNVLFGPLQTAAAAQLHPGNGALASWLAAASSGAAGTGKMFSPQSIAIGIGAVAPALEIFIKEKNLVGDKAEALRKSIQANVIMQSVAKYFILYVIISGLISFFGMTIFLH</sequence>
<dbReference type="GO" id="GO:0015295">
    <property type="term" value="F:solute:proton symporter activity"/>
    <property type="evidence" value="ECO:0007669"/>
    <property type="project" value="TreeGrafter"/>
</dbReference>
<feature type="transmembrane region" description="Helical" evidence="8">
    <location>
        <begin position="61"/>
        <end position="83"/>
    </location>
</feature>
<evidence type="ECO:0000256" key="2">
    <source>
        <dbReference type="ARBA" id="ARBA00010100"/>
    </source>
</evidence>
<feature type="transmembrane region" description="Helical" evidence="8">
    <location>
        <begin position="104"/>
        <end position="137"/>
    </location>
</feature>
<comment type="function">
    <text evidence="8">Uptake of L-lactate across the membrane. Can also transport D-lactate and glycolate.</text>
</comment>
<feature type="transmembrane region" description="Helical" evidence="8">
    <location>
        <begin position="238"/>
        <end position="258"/>
    </location>
</feature>
<dbReference type="Proteomes" id="UP000070160">
    <property type="component" value="Unassembled WGS sequence"/>
</dbReference>
<dbReference type="GO" id="GO:0005886">
    <property type="term" value="C:plasma membrane"/>
    <property type="evidence" value="ECO:0007669"/>
    <property type="project" value="UniProtKB-SubCell"/>
</dbReference>
<dbReference type="InterPro" id="IPR003804">
    <property type="entry name" value="Lactate_perm"/>
</dbReference>
<dbReference type="PATRIC" id="fig|1588748.3.peg.1351"/>
<keyword evidence="7 8" id="KW-0472">Membrane</keyword>
<keyword evidence="4 8" id="KW-1003">Cell membrane</keyword>
<accession>A0A134CCY1</accession>
<evidence type="ECO:0000256" key="4">
    <source>
        <dbReference type="ARBA" id="ARBA00022475"/>
    </source>
</evidence>
<feature type="transmembrane region" description="Helical" evidence="8">
    <location>
        <begin position="30"/>
        <end position="49"/>
    </location>
</feature>
<dbReference type="STRING" id="1588748.HMPREF3182_01395"/>
<dbReference type="Pfam" id="PF02652">
    <property type="entry name" value="Lactate_perm"/>
    <property type="match status" value="1"/>
</dbReference>
<evidence type="ECO:0000256" key="6">
    <source>
        <dbReference type="ARBA" id="ARBA00022989"/>
    </source>
</evidence>
<evidence type="ECO:0000313" key="12">
    <source>
        <dbReference type="Proteomes" id="UP000242958"/>
    </source>
</evidence>
<feature type="transmembrane region" description="Helical" evidence="8">
    <location>
        <begin position="6"/>
        <end position="23"/>
    </location>
</feature>
<dbReference type="RefSeq" id="WP_007392552.1">
    <property type="nucleotide sequence ID" value="NZ_KQ960955.1"/>
</dbReference>
<keyword evidence="3 8" id="KW-0813">Transport</keyword>
<evidence type="ECO:0000256" key="7">
    <source>
        <dbReference type="ARBA" id="ARBA00023136"/>
    </source>
</evidence>
<reference evidence="9" key="1">
    <citation type="submission" date="2016-01" db="EMBL/GenBank/DDBJ databases">
        <authorList>
            <person name="Oliw E.H."/>
        </authorList>
    </citation>
    <scope>NUCLEOTIDE SEQUENCE [LARGE SCALE GENOMIC DNA]</scope>
    <source>
        <strain evidence="9">KA00182</strain>
    </source>
</reference>
<dbReference type="EMBL" id="LSDT01000050">
    <property type="protein sequence ID" value="KXB90083.1"/>
    <property type="molecule type" value="Genomic_DNA"/>
</dbReference>
<evidence type="ECO:0000313" key="11">
    <source>
        <dbReference type="Proteomes" id="UP000070160"/>
    </source>
</evidence>
<dbReference type="GO" id="GO:0015129">
    <property type="term" value="F:lactate transmembrane transporter activity"/>
    <property type="evidence" value="ECO:0007669"/>
    <property type="project" value="UniProtKB-UniRule"/>
</dbReference>
<reference evidence="11" key="2">
    <citation type="submission" date="2016-01" db="EMBL/GenBank/DDBJ databases">
        <authorList>
            <person name="Mitreva M."/>
            <person name="Pepin K.H."/>
            <person name="Mihindukulasuriya K.A."/>
            <person name="Fulton R."/>
            <person name="Fronick C."/>
            <person name="O'Laughlin M."/>
            <person name="Miner T."/>
            <person name="Herter B."/>
            <person name="Rosa B.A."/>
            <person name="Cordes M."/>
            <person name="Tomlinson C."/>
            <person name="Wollam A."/>
            <person name="Palsikar V.B."/>
            <person name="Mardis E.R."/>
            <person name="Wilson R.K."/>
        </authorList>
    </citation>
    <scope>NUCLEOTIDE SEQUENCE [LARGE SCALE GENOMIC DNA]</scope>
    <source>
        <strain evidence="11">KA00182</strain>
    </source>
</reference>
<feature type="transmembrane region" description="Helical" evidence="8">
    <location>
        <begin position="392"/>
        <end position="418"/>
    </location>
</feature>
<evidence type="ECO:0000256" key="3">
    <source>
        <dbReference type="ARBA" id="ARBA00022448"/>
    </source>
</evidence>
<gene>
    <name evidence="10" type="ORF">CAL30_02010</name>
    <name evidence="9" type="ORF">HMPREF3182_01395</name>
</gene>
<evidence type="ECO:0000313" key="9">
    <source>
        <dbReference type="EMBL" id="KXB90083.1"/>
    </source>
</evidence>
<protein>
    <recommendedName>
        <fullName evidence="8">L-lactate permease</fullName>
    </recommendedName>
</protein>
<dbReference type="Proteomes" id="UP000242958">
    <property type="component" value="Unassembled WGS sequence"/>
</dbReference>
<comment type="subcellular location">
    <subcellularLocation>
        <location evidence="1 8">Cell membrane</location>
        <topology evidence="1 8">Multi-pass membrane protein</topology>
    </subcellularLocation>
</comment>
<dbReference type="AlphaFoldDB" id="A0A134CCY1"/>
<feature type="transmembrane region" description="Helical" evidence="8">
    <location>
        <begin position="327"/>
        <end position="347"/>
    </location>
</feature>
<feature type="transmembrane region" description="Helical" evidence="8">
    <location>
        <begin position="183"/>
        <end position="205"/>
    </location>
</feature>
<feature type="transmembrane region" description="Helical" evidence="8">
    <location>
        <begin position="279"/>
        <end position="297"/>
    </location>
</feature>
<dbReference type="PANTHER" id="PTHR30003:SF0">
    <property type="entry name" value="GLYCOLATE PERMEASE GLCA-RELATED"/>
    <property type="match status" value="1"/>
</dbReference>
<feature type="transmembrane region" description="Helical" evidence="8">
    <location>
        <begin position="515"/>
        <end position="534"/>
    </location>
</feature>
<comment type="similarity">
    <text evidence="2 8">Belongs to the lactate permease family.</text>
</comment>
<evidence type="ECO:0000256" key="8">
    <source>
        <dbReference type="RuleBase" id="RU365092"/>
    </source>
</evidence>
<organism evidence="9 11">
    <name type="scientific">Megasphaera hutchinsoni</name>
    <dbReference type="NCBI Taxonomy" id="1588748"/>
    <lineage>
        <taxon>Bacteria</taxon>
        <taxon>Bacillati</taxon>
        <taxon>Bacillota</taxon>
        <taxon>Negativicutes</taxon>
        <taxon>Veillonellales</taxon>
        <taxon>Veillonellaceae</taxon>
        <taxon>Megasphaera</taxon>
    </lineage>
</organism>
<keyword evidence="5 8" id="KW-0812">Transmembrane</keyword>
<evidence type="ECO:0000256" key="5">
    <source>
        <dbReference type="ARBA" id="ARBA00022692"/>
    </source>
</evidence>
<keyword evidence="11" id="KW-1185">Reference proteome</keyword>
<feature type="transmembrane region" description="Helical" evidence="8">
    <location>
        <begin position="212"/>
        <end position="232"/>
    </location>
</feature>
<evidence type="ECO:0000313" key="10">
    <source>
        <dbReference type="EMBL" id="PNH22062.1"/>
    </source>
</evidence>
<evidence type="ECO:0000256" key="1">
    <source>
        <dbReference type="ARBA" id="ARBA00004651"/>
    </source>
</evidence>
<proteinExistence type="inferred from homology"/>
<dbReference type="EMBL" id="NFMF01000003">
    <property type="protein sequence ID" value="PNH22062.1"/>
    <property type="molecule type" value="Genomic_DNA"/>
</dbReference>
<dbReference type="PANTHER" id="PTHR30003">
    <property type="entry name" value="L-LACTATE PERMEASE"/>
    <property type="match status" value="1"/>
</dbReference>